<dbReference type="Proteomes" id="UP000622448">
    <property type="component" value="Unassembled WGS sequence"/>
</dbReference>
<evidence type="ECO:0000313" key="3">
    <source>
        <dbReference type="Proteomes" id="UP000622448"/>
    </source>
</evidence>
<feature type="transmembrane region" description="Helical" evidence="1">
    <location>
        <begin position="346"/>
        <end position="369"/>
    </location>
</feature>
<keyword evidence="1" id="KW-1133">Transmembrane helix</keyword>
<protein>
    <recommendedName>
        <fullName evidence="4">O-antigen ligase domain-containing protein</fullName>
    </recommendedName>
</protein>
<feature type="transmembrane region" description="Helical" evidence="1">
    <location>
        <begin position="245"/>
        <end position="263"/>
    </location>
</feature>
<gene>
    <name evidence="2" type="ORF">H8S61_16245</name>
</gene>
<feature type="transmembrane region" description="Helical" evidence="1">
    <location>
        <begin position="139"/>
        <end position="156"/>
    </location>
</feature>
<evidence type="ECO:0000256" key="1">
    <source>
        <dbReference type="SAM" id="Phobius"/>
    </source>
</evidence>
<name>A0ABR7BVV1_9ACTN</name>
<feature type="transmembrane region" description="Helical" evidence="1">
    <location>
        <begin position="414"/>
        <end position="430"/>
    </location>
</feature>
<feature type="transmembrane region" description="Helical" evidence="1">
    <location>
        <begin position="168"/>
        <end position="192"/>
    </location>
</feature>
<accession>A0ABR7BVV1</accession>
<keyword evidence="3" id="KW-1185">Reference proteome</keyword>
<proteinExistence type="predicted"/>
<evidence type="ECO:0008006" key="4">
    <source>
        <dbReference type="Google" id="ProtNLM"/>
    </source>
</evidence>
<keyword evidence="1" id="KW-0472">Membrane</keyword>
<sequence>MVQSISTLIGNIPRDRVRLLDRKITVSRLLFAEIPIIIVVNFLVNISIIPSMATYLLDVFNVAVALFSLKAIARLFDHSRWYGYLLLVFAVYGAFMALLNAVDPILFAWEFFQLFRFILFGLLCAAYFRVDDFVRVWRLLYKLQPVNVAFVAYEYIVMGLDRDNLGGIFGTVAGCNGPLNVFLGLCVAYAFVSCLNNRDVGVVGFALTCISCLIIVSLAEIKFFYFEFLTIAVISLFINRPSFKTVGVIIVSIAGIVLALNVLKTVNPYHYSVLMDVNSIMGAADNHDLETGYGVSRIGMFSQMDSMFFHGDIIERFIGMGIGATTMSSISLFCSPFFYANGYLKYYYLQSAMLYLQMGYLGLLFYSIASAGPSIRSLFSSVRSNERLRPACELCACVAVLFLMNCFYENSARTFFSCIWALFLFAPLVLSEHHEARKDNDGSR</sequence>
<reference evidence="2 3" key="1">
    <citation type="submission" date="2020-08" db="EMBL/GenBank/DDBJ databases">
        <title>Genome public.</title>
        <authorList>
            <person name="Liu C."/>
            <person name="Sun Q."/>
        </authorList>
    </citation>
    <scope>NUCLEOTIDE SEQUENCE [LARGE SCALE GENOMIC DNA]</scope>
    <source>
        <strain evidence="2 3">NSJ-70</strain>
    </source>
</reference>
<feature type="transmembrane region" description="Helical" evidence="1">
    <location>
        <begin position="105"/>
        <end position="127"/>
    </location>
</feature>
<feature type="transmembrane region" description="Helical" evidence="1">
    <location>
        <begin position="26"/>
        <end position="46"/>
    </location>
</feature>
<organism evidence="2 3">
    <name type="scientific">Eggerthella hominis</name>
    <dbReference type="NCBI Taxonomy" id="2763043"/>
    <lineage>
        <taxon>Bacteria</taxon>
        <taxon>Bacillati</taxon>
        <taxon>Actinomycetota</taxon>
        <taxon>Coriobacteriia</taxon>
        <taxon>Eggerthellales</taxon>
        <taxon>Eggerthellaceae</taxon>
        <taxon>Eggerthella</taxon>
    </lineage>
</organism>
<feature type="transmembrane region" description="Helical" evidence="1">
    <location>
        <begin position="52"/>
        <end position="69"/>
    </location>
</feature>
<comment type="caution">
    <text evidence="2">The sequence shown here is derived from an EMBL/GenBank/DDBJ whole genome shotgun (WGS) entry which is preliminary data.</text>
</comment>
<feature type="transmembrane region" description="Helical" evidence="1">
    <location>
        <begin position="317"/>
        <end position="340"/>
    </location>
</feature>
<keyword evidence="1" id="KW-0812">Transmembrane</keyword>
<feature type="transmembrane region" description="Helical" evidence="1">
    <location>
        <begin position="81"/>
        <end position="99"/>
    </location>
</feature>
<dbReference type="RefSeq" id="WP_186939719.1">
    <property type="nucleotide sequence ID" value="NZ_JACOOA010000010.1"/>
</dbReference>
<dbReference type="EMBL" id="JACOOA010000010">
    <property type="protein sequence ID" value="MBC5585736.1"/>
    <property type="molecule type" value="Genomic_DNA"/>
</dbReference>
<evidence type="ECO:0000313" key="2">
    <source>
        <dbReference type="EMBL" id="MBC5585736.1"/>
    </source>
</evidence>
<feature type="transmembrane region" description="Helical" evidence="1">
    <location>
        <begin position="204"/>
        <end position="225"/>
    </location>
</feature>